<dbReference type="PATRIC" id="fig|1367847.3.peg.2323"/>
<name>S5YVX2_PARAH</name>
<keyword evidence="7" id="KW-0472">Membrane</keyword>
<dbReference type="GO" id="GO:0005524">
    <property type="term" value="F:ATP binding"/>
    <property type="evidence" value="ECO:0007669"/>
    <property type="project" value="UniProtKB-KW"/>
</dbReference>
<keyword evidence="5" id="KW-0547">Nucleotide-binding</keyword>
<dbReference type="PROSITE" id="PS00211">
    <property type="entry name" value="ABC_TRANSPORTER_1"/>
    <property type="match status" value="1"/>
</dbReference>
<dbReference type="AlphaFoldDB" id="S5YVX2"/>
<dbReference type="Proteomes" id="UP000015480">
    <property type="component" value="Chromosome"/>
</dbReference>
<dbReference type="EC" id="3.6.3.-" evidence="9"/>
<dbReference type="SUPFAM" id="SSF52540">
    <property type="entry name" value="P-loop containing nucleoside triphosphate hydrolases"/>
    <property type="match status" value="1"/>
</dbReference>
<dbReference type="PANTHER" id="PTHR43297">
    <property type="entry name" value="OLIGOPEPTIDE TRANSPORT ATP-BINDING PROTEIN APPD"/>
    <property type="match status" value="1"/>
</dbReference>
<evidence type="ECO:0000256" key="4">
    <source>
        <dbReference type="ARBA" id="ARBA00022475"/>
    </source>
</evidence>
<dbReference type="KEGG" id="pami:JCM7686_2326"/>
<proteinExistence type="inferred from homology"/>
<organism evidence="9 10">
    <name type="scientific">Paracoccus aminophilus JCM 7686</name>
    <dbReference type="NCBI Taxonomy" id="1367847"/>
    <lineage>
        <taxon>Bacteria</taxon>
        <taxon>Pseudomonadati</taxon>
        <taxon>Pseudomonadota</taxon>
        <taxon>Alphaproteobacteria</taxon>
        <taxon>Rhodobacterales</taxon>
        <taxon>Paracoccaceae</taxon>
        <taxon>Paracoccus</taxon>
    </lineage>
</organism>
<dbReference type="GO" id="GO:0005886">
    <property type="term" value="C:plasma membrane"/>
    <property type="evidence" value="ECO:0007669"/>
    <property type="project" value="UniProtKB-SubCell"/>
</dbReference>
<dbReference type="PROSITE" id="PS50893">
    <property type="entry name" value="ABC_TRANSPORTER_2"/>
    <property type="match status" value="1"/>
</dbReference>
<protein>
    <submittedName>
        <fullName evidence="9">Peptide/nickel transport system, ATP-binding protein</fullName>
        <ecNumber evidence="9">3.6.3.-</ecNumber>
    </submittedName>
</protein>
<dbReference type="HOGENOM" id="CLU_000604_1_23_5"/>
<evidence type="ECO:0000259" key="8">
    <source>
        <dbReference type="PROSITE" id="PS50893"/>
    </source>
</evidence>
<dbReference type="SMART" id="SM00382">
    <property type="entry name" value="AAA"/>
    <property type="match status" value="1"/>
</dbReference>
<keyword evidence="4" id="KW-1003">Cell membrane</keyword>
<evidence type="ECO:0000256" key="2">
    <source>
        <dbReference type="ARBA" id="ARBA00005417"/>
    </source>
</evidence>
<dbReference type="STRING" id="1367847.JCM7686_2326"/>
<evidence type="ECO:0000256" key="1">
    <source>
        <dbReference type="ARBA" id="ARBA00004417"/>
    </source>
</evidence>
<comment type="similarity">
    <text evidence="2">Belongs to the ABC transporter superfamily.</text>
</comment>
<dbReference type="InterPro" id="IPR017871">
    <property type="entry name" value="ABC_transporter-like_CS"/>
</dbReference>
<dbReference type="InterPro" id="IPR003439">
    <property type="entry name" value="ABC_transporter-like_ATP-bd"/>
</dbReference>
<sequence>MSAPFAQIEALSVRYPGATRPALDRLSLTIAQGERLAVIGESGSGKSTFARALAGLLPQGSRQSGEIHWTPERPRPGAGYGYVFQDPGGSLNPVLSIGTQLVEVIRTHLRLSRAEARDRAEALLARVQLPDPQAALARYPHQFSGGQRQRIAIALAIAAGPALLIADEATSALDMLVQAEIMRLLDDLVREMGMTLIFITHDMALAASLADRIAVLRDARLVETGPARQVIDAPREPYTRELLAAHVDLRSPVLIGQTSGGRE</sequence>
<dbReference type="OrthoDB" id="9815712at2"/>
<dbReference type="Pfam" id="PF00005">
    <property type="entry name" value="ABC_tran"/>
    <property type="match status" value="1"/>
</dbReference>
<keyword evidence="3" id="KW-0813">Transport</keyword>
<dbReference type="InterPro" id="IPR027417">
    <property type="entry name" value="P-loop_NTPase"/>
</dbReference>
<keyword evidence="10" id="KW-1185">Reference proteome</keyword>
<dbReference type="Gene3D" id="3.40.50.300">
    <property type="entry name" value="P-loop containing nucleotide triphosphate hydrolases"/>
    <property type="match status" value="1"/>
</dbReference>
<dbReference type="InterPro" id="IPR003593">
    <property type="entry name" value="AAA+_ATPase"/>
</dbReference>
<dbReference type="PANTHER" id="PTHR43297:SF2">
    <property type="entry name" value="DIPEPTIDE TRANSPORT ATP-BINDING PROTEIN DPPD"/>
    <property type="match status" value="1"/>
</dbReference>
<dbReference type="InterPro" id="IPR050388">
    <property type="entry name" value="ABC_Ni/Peptide_Import"/>
</dbReference>
<reference evidence="9 10" key="1">
    <citation type="journal article" date="2014" name="BMC Genomics">
        <title>Architecture and functions of a multipartite genome of the methylotrophic bacterium Paracoccus aminophilus JCM 7686, containing primary and secondary chromids.</title>
        <authorList>
            <person name="Dziewit L."/>
            <person name="Czarnecki J."/>
            <person name="Wibberg D."/>
            <person name="Radlinska M."/>
            <person name="Mrozek P."/>
            <person name="Szymczak M."/>
            <person name="Schluter A."/>
            <person name="Puhler A."/>
            <person name="Bartosik D."/>
        </authorList>
    </citation>
    <scope>NUCLEOTIDE SEQUENCE [LARGE SCALE GENOMIC DNA]</scope>
    <source>
        <strain evidence="9">JCM 7686</strain>
    </source>
</reference>
<dbReference type="RefSeq" id="WP_020951034.1">
    <property type="nucleotide sequence ID" value="NC_022041.1"/>
</dbReference>
<evidence type="ECO:0000256" key="3">
    <source>
        <dbReference type="ARBA" id="ARBA00022448"/>
    </source>
</evidence>
<keyword evidence="9" id="KW-0378">Hydrolase</keyword>
<comment type="subcellular location">
    <subcellularLocation>
        <location evidence="1">Cell inner membrane</location>
        <topology evidence="1">Peripheral membrane protein</topology>
    </subcellularLocation>
</comment>
<evidence type="ECO:0000256" key="7">
    <source>
        <dbReference type="ARBA" id="ARBA00023136"/>
    </source>
</evidence>
<evidence type="ECO:0000313" key="10">
    <source>
        <dbReference type="Proteomes" id="UP000015480"/>
    </source>
</evidence>
<accession>S5YVX2</accession>
<evidence type="ECO:0000256" key="6">
    <source>
        <dbReference type="ARBA" id="ARBA00022840"/>
    </source>
</evidence>
<dbReference type="EMBL" id="CP006650">
    <property type="protein sequence ID" value="AGT09396.1"/>
    <property type="molecule type" value="Genomic_DNA"/>
</dbReference>
<keyword evidence="6 9" id="KW-0067">ATP-binding</keyword>
<evidence type="ECO:0000256" key="5">
    <source>
        <dbReference type="ARBA" id="ARBA00022741"/>
    </source>
</evidence>
<dbReference type="eggNOG" id="COG0444">
    <property type="taxonomic scope" value="Bacteria"/>
</dbReference>
<gene>
    <name evidence="9" type="ORF">JCM7686_2326</name>
</gene>
<feature type="domain" description="ABC transporter" evidence="8">
    <location>
        <begin position="8"/>
        <end position="243"/>
    </location>
</feature>
<evidence type="ECO:0000313" key="9">
    <source>
        <dbReference type="EMBL" id="AGT09396.1"/>
    </source>
</evidence>
<dbReference type="GO" id="GO:0016887">
    <property type="term" value="F:ATP hydrolysis activity"/>
    <property type="evidence" value="ECO:0007669"/>
    <property type="project" value="InterPro"/>
</dbReference>
<dbReference type="CDD" id="cd03257">
    <property type="entry name" value="ABC_NikE_OppD_transporters"/>
    <property type="match status" value="1"/>
</dbReference>